<dbReference type="InterPro" id="IPR027417">
    <property type="entry name" value="P-loop_NTPase"/>
</dbReference>
<reference evidence="2" key="1">
    <citation type="journal article" date="2020" name="Plant Biotechnol. J.">
        <title>The pomegranate (Punica granatum L.) draft genome dissects genetic divergence between soft- and hard-seeded cultivars.</title>
        <authorList>
            <person name="Luo X."/>
            <person name="Li H."/>
            <person name="Wu Z."/>
            <person name="Yao W."/>
            <person name="Zhao P."/>
            <person name="Cao D."/>
            <person name="Yu H."/>
            <person name="Li K."/>
            <person name="Poudel K."/>
            <person name="Zhao D."/>
            <person name="Zhang F."/>
            <person name="Xia X."/>
            <person name="Chen L."/>
            <person name="Wang Q."/>
            <person name="Jing D."/>
            <person name="Cao S."/>
        </authorList>
    </citation>
    <scope>NUCLEOTIDE SEQUENCE [LARGE SCALE GENOMIC DNA]</scope>
    <source>
        <strain evidence="2">cv. Tunisia</strain>
    </source>
</reference>
<dbReference type="SUPFAM" id="SSF52200">
    <property type="entry name" value="Toll/Interleukin receptor TIR domain"/>
    <property type="match status" value="1"/>
</dbReference>
<dbReference type="OrthoDB" id="1357022at2759"/>
<proteinExistence type="predicted"/>
<dbReference type="PROSITE" id="PS50104">
    <property type="entry name" value="TIR"/>
    <property type="match status" value="1"/>
</dbReference>
<dbReference type="PANTHER" id="PTHR11017:SF385">
    <property type="entry name" value="DISEASE RESISTANCE PROTEIN (TIR-NBS-LRR CLASS)-RELATED"/>
    <property type="match status" value="1"/>
</dbReference>
<dbReference type="GO" id="GO:0007165">
    <property type="term" value="P:signal transduction"/>
    <property type="evidence" value="ECO:0007669"/>
    <property type="project" value="InterPro"/>
</dbReference>
<dbReference type="InterPro" id="IPR035897">
    <property type="entry name" value="Toll_tir_struct_dom_sf"/>
</dbReference>
<dbReference type="AlphaFoldDB" id="A0A6P8E7X2"/>
<dbReference type="PANTHER" id="PTHR11017">
    <property type="entry name" value="LEUCINE-RICH REPEAT-CONTAINING PROTEIN"/>
    <property type="match status" value="1"/>
</dbReference>
<dbReference type="InterPro" id="IPR002182">
    <property type="entry name" value="NB-ARC"/>
</dbReference>
<evidence type="ECO:0000313" key="3">
    <source>
        <dbReference type="RefSeq" id="XP_031402614.1"/>
    </source>
</evidence>
<evidence type="ECO:0000313" key="2">
    <source>
        <dbReference type="Proteomes" id="UP000515151"/>
    </source>
</evidence>
<dbReference type="InterPro" id="IPR000157">
    <property type="entry name" value="TIR_dom"/>
</dbReference>
<dbReference type="GO" id="GO:0006952">
    <property type="term" value="P:defense response"/>
    <property type="evidence" value="ECO:0007669"/>
    <property type="project" value="InterPro"/>
</dbReference>
<name>A0A6P8E7X2_PUNGR</name>
<evidence type="ECO:0000259" key="1">
    <source>
        <dbReference type="PROSITE" id="PS50104"/>
    </source>
</evidence>
<dbReference type="InterPro" id="IPR044974">
    <property type="entry name" value="Disease_R_plants"/>
</dbReference>
<reference evidence="3" key="2">
    <citation type="submission" date="2025-08" db="UniProtKB">
        <authorList>
            <consortium name="RefSeq"/>
        </authorList>
    </citation>
    <scope>IDENTIFICATION</scope>
    <source>
        <tissue evidence="3">Leaf</tissue>
    </source>
</reference>
<keyword evidence="2" id="KW-1185">Reference proteome</keyword>
<dbReference type="Pfam" id="PF00931">
    <property type="entry name" value="NB-ARC"/>
    <property type="match status" value="1"/>
</dbReference>
<dbReference type="SUPFAM" id="SSF52540">
    <property type="entry name" value="P-loop containing nucleoside triphosphate hydrolases"/>
    <property type="match status" value="1"/>
</dbReference>
<protein>
    <submittedName>
        <fullName evidence="3">Disease resistance-like protein DSC2</fullName>
    </submittedName>
</protein>
<dbReference type="Gene3D" id="3.40.50.10140">
    <property type="entry name" value="Toll/interleukin-1 receptor homology (TIR) domain"/>
    <property type="match status" value="1"/>
</dbReference>
<dbReference type="Proteomes" id="UP000515151">
    <property type="component" value="Chromosome 6"/>
</dbReference>
<feature type="domain" description="TIR" evidence="1">
    <location>
        <begin position="18"/>
        <end position="152"/>
    </location>
</feature>
<dbReference type="SMART" id="SM00255">
    <property type="entry name" value="TIR"/>
    <property type="match status" value="1"/>
</dbReference>
<dbReference type="PRINTS" id="PR00364">
    <property type="entry name" value="DISEASERSIST"/>
</dbReference>
<accession>A0A6P8E7X2</accession>
<dbReference type="GO" id="GO:0043531">
    <property type="term" value="F:ADP binding"/>
    <property type="evidence" value="ECO:0007669"/>
    <property type="project" value="InterPro"/>
</dbReference>
<dbReference type="Gene3D" id="3.40.50.300">
    <property type="entry name" value="P-loop containing nucleotide triphosphate hydrolases"/>
    <property type="match status" value="1"/>
</dbReference>
<dbReference type="GeneID" id="116212184"/>
<organism evidence="2 3">
    <name type="scientific">Punica granatum</name>
    <name type="common">Pomegranate</name>
    <dbReference type="NCBI Taxonomy" id="22663"/>
    <lineage>
        <taxon>Eukaryota</taxon>
        <taxon>Viridiplantae</taxon>
        <taxon>Streptophyta</taxon>
        <taxon>Embryophyta</taxon>
        <taxon>Tracheophyta</taxon>
        <taxon>Spermatophyta</taxon>
        <taxon>Magnoliopsida</taxon>
        <taxon>eudicotyledons</taxon>
        <taxon>Gunneridae</taxon>
        <taxon>Pentapetalae</taxon>
        <taxon>rosids</taxon>
        <taxon>malvids</taxon>
        <taxon>Myrtales</taxon>
        <taxon>Lythraceae</taxon>
        <taxon>Punica</taxon>
    </lineage>
</organism>
<sequence>MAGETSTQPPPASALPEWKYDVFVSFRGEDKRKSFMSHLFRAFEHAEISCYHDVDWDQRGRIVGPMLLEAIRGSRIALVLFTTHYSNSRWCLDELVEIMNCDGQLYRDHGHMVVPIFFDVEPTDVRMRQGEFGRGDESLLIEKIVGHIFSKTAFRNSPYFIKDAVGIDDSASAVISLLDISSSHDVRVIGLHGTKGIGKTTLARLVCSRVYSKFEGVSFLENIGDAKKGDIIKFQKRLLNDVLKVKHLALDEQYSNRNLGLMRDKLRNRKVLLVLDDVNEKNIVTLLAGGRGGLLAHGSRILITTKDESLLDDLKVDCKCMVSGLGETESLQLFGRYAFDDGDGDQEGCEELSRNLTIPENV</sequence>
<gene>
    <name evidence="3" type="primary">LOC116212184</name>
</gene>
<dbReference type="RefSeq" id="XP_031402614.1">
    <property type="nucleotide sequence ID" value="XM_031546754.1"/>
</dbReference>
<dbReference type="Pfam" id="PF01582">
    <property type="entry name" value="TIR"/>
    <property type="match status" value="1"/>
</dbReference>